<dbReference type="Proteomes" id="UP000230002">
    <property type="component" value="Unassembled WGS sequence"/>
</dbReference>
<accession>A0A2G8RP20</accession>
<organism evidence="2 3">
    <name type="scientific">Ganoderma sinense ZZ0214-1</name>
    <dbReference type="NCBI Taxonomy" id="1077348"/>
    <lineage>
        <taxon>Eukaryota</taxon>
        <taxon>Fungi</taxon>
        <taxon>Dikarya</taxon>
        <taxon>Basidiomycota</taxon>
        <taxon>Agaricomycotina</taxon>
        <taxon>Agaricomycetes</taxon>
        <taxon>Polyporales</taxon>
        <taxon>Polyporaceae</taxon>
        <taxon>Ganoderma</taxon>
    </lineage>
</organism>
<protein>
    <submittedName>
        <fullName evidence="2">Uncharacterized protein</fullName>
    </submittedName>
</protein>
<evidence type="ECO:0000256" key="1">
    <source>
        <dbReference type="SAM" id="MobiDB-lite"/>
    </source>
</evidence>
<evidence type="ECO:0000313" key="2">
    <source>
        <dbReference type="EMBL" id="PIL23241.1"/>
    </source>
</evidence>
<sequence>MDTKPVLNFQTARNFGAESPNESNPGPRPPNPAGSGRTGRKVAGRPTLNGHWQGELPTQTLIHSKTTFIEEQRQHWQQVAYDPVSGAAWSTFTSKGIRSASTSVETQFVAPSGPPPVYHAQPAGTYSAPSTSQADMLNVVEPQYQFPGNLAQAPAHSRVAAMPSAPAPPQAMSYNYPAHGQAPPYCYPPGGAPQFDTRQPGSFHSTGQTYPNTGPTVDPRFHYQGGGNDEMWSFT</sequence>
<dbReference type="EMBL" id="AYKW01000068">
    <property type="protein sequence ID" value="PIL23241.1"/>
    <property type="molecule type" value="Genomic_DNA"/>
</dbReference>
<keyword evidence="3" id="KW-1185">Reference proteome</keyword>
<evidence type="ECO:0000313" key="3">
    <source>
        <dbReference type="Proteomes" id="UP000230002"/>
    </source>
</evidence>
<proteinExistence type="predicted"/>
<comment type="caution">
    <text evidence="2">The sequence shown here is derived from an EMBL/GenBank/DDBJ whole genome shotgun (WGS) entry which is preliminary data.</text>
</comment>
<reference evidence="2 3" key="1">
    <citation type="journal article" date="2015" name="Sci. Rep.">
        <title>Chromosome-level genome map provides insights into diverse defense mechanisms in the medicinal fungus Ganoderma sinense.</title>
        <authorList>
            <person name="Zhu Y."/>
            <person name="Xu J."/>
            <person name="Sun C."/>
            <person name="Zhou S."/>
            <person name="Xu H."/>
            <person name="Nelson D.R."/>
            <person name="Qian J."/>
            <person name="Song J."/>
            <person name="Luo H."/>
            <person name="Xiang L."/>
            <person name="Li Y."/>
            <person name="Xu Z."/>
            <person name="Ji A."/>
            <person name="Wang L."/>
            <person name="Lu S."/>
            <person name="Hayward A."/>
            <person name="Sun W."/>
            <person name="Li X."/>
            <person name="Schwartz D.C."/>
            <person name="Wang Y."/>
            <person name="Chen S."/>
        </authorList>
    </citation>
    <scope>NUCLEOTIDE SEQUENCE [LARGE SCALE GENOMIC DNA]</scope>
    <source>
        <strain evidence="2 3">ZZ0214-1</strain>
    </source>
</reference>
<feature type="region of interest" description="Disordered" evidence="1">
    <location>
        <begin position="1"/>
        <end position="53"/>
    </location>
</feature>
<gene>
    <name evidence="2" type="ORF">GSI_14551</name>
</gene>
<dbReference type="AlphaFoldDB" id="A0A2G8RP20"/>
<name>A0A2G8RP20_9APHY</name>